<dbReference type="PROSITE" id="PS50222">
    <property type="entry name" value="EF_HAND_2"/>
    <property type="match status" value="1"/>
</dbReference>
<dbReference type="GO" id="GO:0005509">
    <property type="term" value="F:calcium ion binding"/>
    <property type="evidence" value="ECO:0007669"/>
    <property type="project" value="InterPro"/>
</dbReference>
<dbReference type="KEGG" id="bcom:BAUCODRAFT_401149"/>
<dbReference type="EMBL" id="KB445552">
    <property type="protein sequence ID" value="EMC99378.1"/>
    <property type="molecule type" value="Genomic_DNA"/>
</dbReference>
<evidence type="ECO:0000313" key="4">
    <source>
        <dbReference type="EMBL" id="EMC99378.1"/>
    </source>
</evidence>
<feature type="transmembrane region" description="Helical" evidence="2">
    <location>
        <begin position="170"/>
        <end position="191"/>
    </location>
</feature>
<evidence type="ECO:0000256" key="1">
    <source>
        <dbReference type="ARBA" id="ARBA00006765"/>
    </source>
</evidence>
<feature type="domain" description="EF-hand" evidence="3">
    <location>
        <begin position="136"/>
        <end position="171"/>
    </location>
</feature>
<organism evidence="4 5">
    <name type="scientific">Baudoinia panamericana (strain UAMH 10762)</name>
    <name type="common">Angels' share fungus</name>
    <name type="synonym">Baudoinia compniacensis (strain UAMH 10762)</name>
    <dbReference type="NCBI Taxonomy" id="717646"/>
    <lineage>
        <taxon>Eukaryota</taxon>
        <taxon>Fungi</taxon>
        <taxon>Dikarya</taxon>
        <taxon>Ascomycota</taxon>
        <taxon>Pezizomycotina</taxon>
        <taxon>Dothideomycetes</taxon>
        <taxon>Dothideomycetidae</taxon>
        <taxon>Mycosphaerellales</taxon>
        <taxon>Teratosphaeriaceae</taxon>
        <taxon>Baudoinia</taxon>
    </lineage>
</organism>
<accession>M2N5S0</accession>
<evidence type="ECO:0000259" key="3">
    <source>
        <dbReference type="PROSITE" id="PS50222"/>
    </source>
</evidence>
<evidence type="ECO:0000313" key="5">
    <source>
        <dbReference type="Proteomes" id="UP000011761"/>
    </source>
</evidence>
<keyword evidence="2" id="KW-1133">Transmembrane helix</keyword>
<dbReference type="Pfam" id="PF05042">
    <property type="entry name" value="Caleosin"/>
    <property type="match status" value="1"/>
</dbReference>
<feature type="transmembrane region" description="Helical" evidence="2">
    <location>
        <begin position="77"/>
        <end position="96"/>
    </location>
</feature>
<sequence length="240" mass="27529">MTIERVPYAPSKQDRLIDPGTARATIAATNDAPDGTQQDNWAERHRHLTVVQQHCSYWDKDGDGVIWPSDSWLGVRAWGWNLFLSALAVVIIHGALSYPTAPAIILPDPFFRIWIKHVHKCKHGSDSMSYDTEGRFQPQNFENLFTKYDSDNKGGLDLYDLARALKGQRFAFDFFGWGAALFEWLAVYLLLWPDDGIMRKEDVRRVFDGSIFQEKADEYARKMKRQGKTKMAIAYSQSAY</sequence>
<gene>
    <name evidence="4" type="ORF">BAUCODRAFT_401149</name>
</gene>
<proteinExistence type="inferred from homology"/>
<keyword evidence="2" id="KW-0472">Membrane</keyword>
<protein>
    <recommendedName>
        <fullName evidence="3">EF-hand domain-containing protein</fullName>
    </recommendedName>
</protein>
<dbReference type="HOGENOM" id="CLU_062049_0_1_1"/>
<dbReference type="AlphaFoldDB" id="M2N5S0"/>
<evidence type="ECO:0000256" key="2">
    <source>
        <dbReference type="SAM" id="Phobius"/>
    </source>
</evidence>
<dbReference type="InterPro" id="IPR007736">
    <property type="entry name" value="Caleosin-related"/>
</dbReference>
<dbReference type="SUPFAM" id="SSF47473">
    <property type="entry name" value="EF-hand"/>
    <property type="match status" value="1"/>
</dbReference>
<dbReference type="GO" id="GO:0004497">
    <property type="term" value="F:monooxygenase activity"/>
    <property type="evidence" value="ECO:0007669"/>
    <property type="project" value="TreeGrafter"/>
</dbReference>
<name>M2N5S0_BAUPA</name>
<dbReference type="InterPro" id="IPR002048">
    <property type="entry name" value="EF_hand_dom"/>
</dbReference>
<dbReference type="STRING" id="717646.M2N5S0"/>
<dbReference type="InterPro" id="IPR011992">
    <property type="entry name" value="EF-hand-dom_pair"/>
</dbReference>
<dbReference type="PANTHER" id="PTHR31495:SF0">
    <property type="entry name" value="BINDING PROTEIN CALEOSIN, PUTATIVE (AFU_ORTHOLOGUE AFUA_5G13750)-RELATED"/>
    <property type="match status" value="1"/>
</dbReference>
<dbReference type="RefSeq" id="XP_007674266.1">
    <property type="nucleotide sequence ID" value="XM_007676076.1"/>
</dbReference>
<keyword evidence="2" id="KW-0812">Transmembrane</keyword>
<keyword evidence="5" id="KW-1185">Reference proteome</keyword>
<dbReference type="Proteomes" id="UP000011761">
    <property type="component" value="Unassembled WGS sequence"/>
</dbReference>
<dbReference type="GeneID" id="19113950"/>
<comment type="similarity">
    <text evidence="1">Belongs to the caleosin family.</text>
</comment>
<dbReference type="eggNOG" id="ENOG502QQD0">
    <property type="taxonomic scope" value="Eukaryota"/>
</dbReference>
<dbReference type="OrthoDB" id="640742at2759"/>
<dbReference type="OMA" id="WGGAFFE"/>
<reference evidence="4 5" key="1">
    <citation type="journal article" date="2012" name="PLoS Pathog.">
        <title>Diverse lifestyles and strategies of plant pathogenesis encoded in the genomes of eighteen Dothideomycetes fungi.</title>
        <authorList>
            <person name="Ohm R.A."/>
            <person name="Feau N."/>
            <person name="Henrissat B."/>
            <person name="Schoch C.L."/>
            <person name="Horwitz B.A."/>
            <person name="Barry K.W."/>
            <person name="Condon B.J."/>
            <person name="Copeland A.C."/>
            <person name="Dhillon B."/>
            <person name="Glaser F."/>
            <person name="Hesse C.N."/>
            <person name="Kosti I."/>
            <person name="LaButti K."/>
            <person name="Lindquist E.A."/>
            <person name="Lucas S."/>
            <person name="Salamov A.A."/>
            <person name="Bradshaw R.E."/>
            <person name="Ciuffetti L."/>
            <person name="Hamelin R.C."/>
            <person name="Kema G.H.J."/>
            <person name="Lawrence C."/>
            <person name="Scott J.A."/>
            <person name="Spatafora J.W."/>
            <person name="Turgeon B.G."/>
            <person name="de Wit P.J.G.M."/>
            <person name="Zhong S."/>
            <person name="Goodwin S.B."/>
            <person name="Grigoriev I.V."/>
        </authorList>
    </citation>
    <scope>NUCLEOTIDE SEQUENCE [LARGE SCALE GENOMIC DNA]</scope>
    <source>
        <strain evidence="4 5">UAMH 10762</strain>
    </source>
</reference>
<dbReference type="PANTHER" id="PTHR31495">
    <property type="entry name" value="PEROXYGENASE 3-RELATED"/>
    <property type="match status" value="1"/>
</dbReference>